<dbReference type="GO" id="GO:0032993">
    <property type="term" value="C:protein-DNA complex"/>
    <property type="evidence" value="ECO:0007669"/>
    <property type="project" value="TreeGrafter"/>
</dbReference>
<comment type="similarity">
    <text evidence="1">Belongs to the LysR transcriptional regulatory family.</text>
</comment>
<evidence type="ECO:0000256" key="1">
    <source>
        <dbReference type="ARBA" id="ARBA00009437"/>
    </source>
</evidence>
<sequence length="305" mass="33077">MREVSNVELRHLRYFLVVAEERHFGRAAARLHIAQPPLSQAIRRLEAELGVELLHRTTRRVELTEAGRAYLTRTKAILSDVEEAGQEARRVAAGAVGHLTIGCVGSVTYSLLPALSRHLAVELPGVDFSFRGEMLAPDQVEALRSGEIDLALLRPPVAGESLSVTPLRRDRLVVALPATHALTQRKQVRVTDLREAPLIVHSADRRSVMYGVVLALFRAAGIEPRVRHEVGETSTLITLVAGGLGLAVVPEPVTALALDGVVYRPLVRPAAAVDLALAHRADRAEPHLSRTIELIRGLASSKSSS</sequence>
<dbReference type="PANTHER" id="PTHR30346:SF0">
    <property type="entry name" value="HCA OPERON TRANSCRIPTIONAL ACTIVATOR HCAR"/>
    <property type="match status" value="1"/>
</dbReference>
<dbReference type="Pfam" id="PF00126">
    <property type="entry name" value="HTH_1"/>
    <property type="match status" value="1"/>
</dbReference>
<dbReference type="InterPro" id="IPR036388">
    <property type="entry name" value="WH-like_DNA-bd_sf"/>
</dbReference>
<dbReference type="InterPro" id="IPR005119">
    <property type="entry name" value="LysR_subst-bd"/>
</dbReference>
<dbReference type="Gene3D" id="3.40.190.10">
    <property type="entry name" value="Periplasmic binding protein-like II"/>
    <property type="match status" value="2"/>
</dbReference>
<dbReference type="PROSITE" id="PS50931">
    <property type="entry name" value="HTH_LYSR"/>
    <property type="match status" value="1"/>
</dbReference>
<dbReference type="PRINTS" id="PR00039">
    <property type="entry name" value="HTHLYSR"/>
</dbReference>
<evidence type="ECO:0000256" key="3">
    <source>
        <dbReference type="ARBA" id="ARBA00023125"/>
    </source>
</evidence>
<feature type="domain" description="HTH lysR-type" evidence="5">
    <location>
        <begin position="7"/>
        <end position="64"/>
    </location>
</feature>
<dbReference type="Pfam" id="PF03466">
    <property type="entry name" value="LysR_substrate"/>
    <property type="match status" value="1"/>
</dbReference>
<proteinExistence type="inferred from homology"/>
<dbReference type="Proteomes" id="UP000219612">
    <property type="component" value="Unassembled WGS sequence"/>
</dbReference>
<evidence type="ECO:0000256" key="4">
    <source>
        <dbReference type="ARBA" id="ARBA00023163"/>
    </source>
</evidence>
<accession>A0A285JRC3</accession>
<evidence type="ECO:0000313" key="7">
    <source>
        <dbReference type="Proteomes" id="UP000219612"/>
    </source>
</evidence>
<dbReference type="InterPro" id="IPR036390">
    <property type="entry name" value="WH_DNA-bd_sf"/>
</dbReference>
<keyword evidence="3 6" id="KW-0238">DNA-binding</keyword>
<dbReference type="Gene3D" id="1.10.10.10">
    <property type="entry name" value="Winged helix-like DNA-binding domain superfamily/Winged helix DNA-binding domain"/>
    <property type="match status" value="1"/>
</dbReference>
<dbReference type="SUPFAM" id="SSF53850">
    <property type="entry name" value="Periplasmic binding protein-like II"/>
    <property type="match status" value="1"/>
</dbReference>
<keyword evidence="7" id="KW-1185">Reference proteome</keyword>
<evidence type="ECO:0000256" key="2">
    <source>
        <dbReference type="ARBA" id="ARBA00023015"/>
    </source>
</evidence>
<keyword evidence="4" id="KW-0804">Transcription</keyword>
<dbReference type="CDD" id="cd08414">
    <property type="entry name" value="PBP2_LTTR_aromatics_like"/>
    <property type="match status" value="1"/>
</dbReference>
<protein>
    <submittedName>
        <fullName evidence="6">DNA-binding transcriptional regulator, LysR family</fullName>
    </submittedName>
</protein>
<dbReference type="AlphaFoldDB" id="A0A285JRC3"/>
<dbReference type="EMBL" id="OBDY01000024">
    <property type="protein sequence ID" value="SNY62864.1"/>
    <property type="molecule type" value="Genomic_DNA"/>
</dbReference>
<name>A0A285JRC3_9ACTN</name>
<keyword evidence="2" id="KW-0805">Transcription regulation</keyword>
<evidence type="ECO:0000259" key="5">
    <source>
        <dbReference type="PROSITE" id="PS50931"/>
    </source>
</evidence>
<dbReference type="FunFam" id="1.10.10.10:FF:000001">
    <property type="entry name" value="LysR family transcriptional regulator"/>
    <property type="match status" value="1"/>
</dbReference>
<gene>
    <name evidence="6" type="ORF">SAMN05421748_12458</name>
</gene>
<dbReference type="PANTHER" id="PTHR30346">
    <property type="entry name" value="TRANSCRIPTIONAL DUAL REGULATOR HCAR-RELATED"/>
    <property type="match status" value="1"/>
</dbReference>
<reference evidence="6 7" key="1">
    <citation type="submission" date="2017-09" db="EMBL/GenBank/DDBJ databases">
        <authorList>
            <person name="Ehlers B."/>
            <person name="Leendertz F.H."/>
        </authorList>
    </citation>
    <scope>NUCLEOTIDE SEQUENCE [LARGE SCALE GENOMIC DNA]</scope>
    <source>
        <strain evidence="6 7">CGMCC 4.6857</strain>
    </source>
</reference>
<dbReference type="SUPFAM" id="SSF46785">
    <property type="entry name" value="Winged helix' DNA-binding domain"/>
    <property type="match status" value="1"/>
</dbReference>
<dbReference type="GO" id="GO:0003677">
    <property type="term" value="F:DNA binding"/>
    <property type="evidence" value="ECO:0007669"/>
    <property type="project" value="UniProtKB-KW"/>
</dbReference>
<dbReference type="GO" id="GO:0003700">
    <property type="term" value="F:DNA-binding transcription factor activity"/>
    <property type="evidence" value="ECO:0007669"/>
    <property type="project" value="InterPro"/>
</dbReference>
<dbReference type="InterPro" id="IPR000847">
    <property type="entry name" value="LysR_HTH_N"/>
</dbReference>
<organism evidence="6 7">
    <name type="scientific">Paractinoplanes atraurantiacus</name>
    <dbReference type="NCBI Taxonomy" id="1036182"/>
    <lineage>
        <taxon>Bacteria</taxon>
        <taxon>Bacillati</taxon>
        <taxon>Actinomycetota</taxon>
        <taxon>Actinomycetes</taxon>
        <taxon>Micromonosporales</taxon>
        <taxon>Micromonosporaceae</taxon>
        <taxon>Paractinoplanes</taxon>
    </lineage>
</organism>
<evidence type="ECO:0000313" key="6">
    <source>
        <dbReference type="EMBL" id="SNY62864.1"/>
    </source>
</evidence>